<reference evidence="1 2" key="1">
    <citation type="journal article" date="2019" name="Int. J. Syst. Evol. Microbiol.">
        <title>The Global Catalogue of Microorganisms (GCM) 10K type strain sequencing project: providing services to taxonomists for standard genome sequencing and annotation.</title>
        <authorList>
            <consortium name="The Broad Institute Genomics Platform"/>
            <consortium name="The Broad Institute Genome Sequencing Center for Infectious Disease"/>
            <person name="Wu L."/>
            <person name="Ma J."/>
        </authorList>
    </citation>
    <scope>NUCLEOTIDE SEQUENCE [LARGE SCALE GENOMIC DNA]</scope>
    <source>
        <strain evidence="1 2">JCM 14306</strain>
    </source>
</reference>
<evidence type="ECO:0000313" key="2">
    <source>
        <dbReference type="Proteomes" id="UP001501319"/>
    </source>
</evidence>
<dbReference type="EMBL" id="BAAANE010000007">
    <property type="protein sequence ID" value="GAA1647816.1"/>
    <property type="molecule type" value="Genomic_DNA"/>
</dbReference>
<dbReference type="Proteomes" id="UP001501319">
    <property type="component" value="Unassembled WGS sequence"/>
</dbReference>
<gene>
    <name evidence="1" type="ORF">GCM10009744_43880</name>
</gene>
<name>A0ABN2FIT3_9ACTN</name>
<organism evidence="1 2">
    <name type="scientific">Kribbella alba</name>
    <dbReference type="NCBI Taxonomy" id="190197"/>
    <lineage>
        <taxon>Bacteria</taxon>
        <taxon>Bacillati</taxon>
        <taxon>Actinomycetota</taxon>
        <taxon>Actinomycetes</taxon>
        <taxon>Propionibacteriales</taxon>
        <taxon>Kribbellaceae</taxon>
        <taxon>Kribbella</taxon>
    </lineage>
</organism>
<comment type="caution">
    <text evidence="1">The sequence shown here is derived from an EMBL/GenBank/DDBJ whole genome shotgun (WGS) entry which is preliminary data.</text>
</comment>
<proteinExistence type="predicted"/>
<accession>A0ABN2FIT3</accession>
<protein>
    <submittedName>
        <fullName evidence="1">Uncharacterized protein</fullName>
    </submittedName>
</protein>
<keyword evidence="2" id="KW-1185">Reference proteome</keyword>
<sequence length="83" mass="9221">MAWVVAIRPASVAAFHRHRPEDPSAQLPVTTFRRLPKQPVGPREVTVVEPRNAGRVPVWALVVAEETWIIGMRVAAVAIQFLC</sequence>
<evidence type="ECO:0000313" key="1">
    <source>
        <dbReference type="EMBL" id="GAA1647816.1"/>
    </source>
</evidence>